<organism evidence="2">
    <name type="scientific">uncultured Solirubrobacteraceae bacterium</name>
    <dbReference type="NCBI Taxonomy" id="1162706"/>
    <lineage>
        <taxon>Bacteria</taxon>
        <taxon>Bacillati</taxon>
        <taxon>Actinomycetota</taxon>
        <taxon>Thermoleophilia</taxon>
        <taxon>Solirubrobacterales</taxon>
        <taxon>Solirubrobacteraceae</taxon>
        <taxon>environmental samples</taxon>
    </lineage>
</organism>
<dbReference type="AlphaFoldDB" id="A0A6J4SFA7"/>
<name>A0A6J4SFA7_9ACTN</name>
<proteinExistence type="predicted"/>
<sequence>MYVHRNRHPHHHHHPGHRPALTMTPGGQAAEPACPSSGGSP</sequence>
<evidence type="ECO:0000256" key="1">
    <source>
        <dbReference type="SAM" id="MobiDB-lite"/>
    </source>
</evidence>
<accession>A0A6J4SFA7</accession>
<dbReference type="EMBL" id="CADCVP010000140">
    <property type="protein sequence ID" value="CAA9490301.1"/>
    <property type="molecule type" value="Genomic_DNA"/>
</dbReference>
<feature type="region of interest" description="Disordered" evidence="1">
    <location>
        <begin position="1"/>
        <end position="41"/>
    </location>
</feature>
<feature type="compositionally biased region" description="Basic residues" evidence="1">
    <location>
        <begin position="1"/>
        <end position="17"/>
    </location>
</feature>
<reference evidence="2" key="1">
    <citation type="submission" date="2020-02" db="EMBL/GenBank/DDBJ databases">
        <authorList>
            <person name="Meier V. D."/>
        </authorList>
    </citation>
    <scope>NUCLEOTIDE SEQUENCE</scope>
    <source>
        <strain evidence="2">AVDCRST_MAG69</strain>
    </source>
</reference>
<evidence type="ECO:0000313" key="2">
    <source>
        <dbReference type="EMBL" id="CAA9490301.1"/>
    </source>
</evidence>
<gene>
    <name evidence="2" type="ORF">AVDCRST_MAG69-1302</name>
</gene>
<protein>
    <submittedName>
        <fullName evidence="2">Uncharacterized protein</fullName>
    </submittedName>
</protein>